<organism evidence="2 3">
    <name type="scientific">Nocardia aurea</name>
    <dbReference type="NCBI Taxonomy" id="2144174"/>
    <lineage>
        <taxon>Bacteria</taxon>
        <taxon>Bacillati</taxon>
        <taxon>Actinomycetota</taxon>
        <taxon>Actinomycetes</taxon>
        <taxon>Mycobacteriales</taxon>
        <taxon>Nocardiaceae</taxon>
        <taxon>Nocardia</taxon>
    </lineage>
</organism>
<comment type="caution">
    <text evidence="2">The sequence shown here is derived from an EMBL/GenBank/DDBJ whole genome shotgun (WGS) entry which is preliminary data.</text>
</comment>
<accession>A0ABV3G1B5</accession>
<dbReference type="EMBL" id="JBFAKC010000015">
    <property type="protein sequence ID" value="MEV0711477.1"/>
    <property type="molecule type" value="Genomic_DNA"/>
</dbReference>
<dbReference type="InterPro" id="IPR010982">
    <property type="entry name" value="Lambda_DNA-bd_dom_sf"/>
</dbReference>
<dbReference type="RefSeq" id="WP_357787881.1">
    <property type="nucleotide sequence ID" value="NZ_JBFAKC010000015.1"/>
</dbReference>
<dbReference type="Proteomes" id="UP001551695">
    <property type="component" value="Unassembled WGS sequence"/>
</dbReference>
<dbReference type="InterPro" id="IPR001387">
    <property type="entry name" value="Cro/C1-type_HTH"/>
</dbReference>
<keyword evidence="3" id="KW-1185">Reference proteome</keyword>
<dbReference type="SUPFAM" id="SSF47413">
    <property type="entry name" value="lambda repressor-like DNA-binding domains"/>
    <property type="match status" value="1"/>
</dbReference>
<gene>
    <name evidence="2" type="ORF">AB0I48_28315</name>
</gene>
<dbReference type="PROSITE" id="PS50943">
    <property type="entry name" value="HTH_CROC1"/>
    <property type="match status" value="1"/>
</dbReference>
<dbReference type="Gene3D" id="1.10.260.40">
    <property type="entry name" value="lambda repressor-like DNA-binding domains"/>
    <property type="match status" value="1"/>
</dbReference>
<sequence>MTKPGWDADIAQRVGRAVKSLREAETPRMSAAKLAERTSQYGFALTKAQISDLELGRKKTVTVAELITLAAALGRPPIELLYPDLPDAPVDVWPEFGTTSFTALQWFSGEITGRDIADVPLTAASTNDRVQAAREYARLKSDVGRAARKAIENDLSPDALEALRAAKSLLAERKSLLRQNGWPVDDDDE</sequence>
<feature type="domain" description="HTH cro/C1-type" evidence="1">
    <location>
        <begin position="45"/>
        <end position="80"/>
    </location>
</feature>
<protein>
    <submittedName>
        <fullName evidence="2">Helix-turn-helix domain-containing protein</fullName>
    </submittedName>
</protein>
<reference evidence="2 3" key="1">
    <citation type="submission" date="2024-06" db="EMBL/GenBank/DDBJ databases">
        <title>The Natural Products Discovery Center: Release of the First 8490 Sequenced Strains for Exploring Actinobacteria Biosynthetic Diversity.</title>
        <authorList>
            <person name="Kalkreuter E."/>
            <person name="Kautsar S.A."/>
            <person name="Yang D."/>
            <person name="Bader C.D."/>
            <person name="Teijaro C.N."/>
            <person name="Fluegel L."/>
            <person name="Davis C.M."/>
            <person name="Simpson J.R."/>
            <person name="Lauterbach L."/>
            <person name="Steele A.D."/>
            <person name="Gui C."/>
            <person name="Meng S."/>
            <person name="Li G."/>
            <person name="Viehrig K."/>
            <person name="Ye F."/>
            <person name="Su P."/>
            <person name="Kiefer A.F."/>
            <person name="Nichols A."/>
            <person name="Cepeda A.J."/>
            <person name="Yan W."/>
            <person name="Fan B."/>
            <person name="Jiang Y."/>
            <person name="Adhikari A."/>
            <person name="Zheng C.-J."/>
            <person name="Schuster L."/>
            <person name="Cowan T.M."/>
            <person name="Smanski M.J."/>
            <person name="Chevrette M.G."/>
            <person name="De Carvalho L.P.S."/>
            <person name="Shen B."/>
        </authorList>
    </citation>
    <scope>NUCLEOTIDE SEQUENCE [LARGE SCALE GENOMIC DNA]</scope>
    <source>
        <strain evidence="2 3">NPDC050403</strain>
    </source>
</reference>
<evidence type="ECO:0000313" key="2">
    <source>
        <dbReference type="EMBL" id="MEV0711477.1"/>
    </source>
</evidence>
<proteinExistence type="predicted"/>
<evidence type="ECO:0000313" key="3">
    <source>
        <dbReference type="Proteomes" id="UP001551695"/>
    </source>
</evidence>
<evidence type="ECO:0000259" key="1">
    <source>
        <dbReference type="PROSITE" id="PS50943"/>
    </source>
</evidence>
<name>A0ABV3G1B5_9NOCA</name>